<dbReference type="NCBIfam" id="NF037997">
    <property type="entry name" value="Na_Pi_symport"/>
    <property type="match status" value="1"/>
</dbReference>
<dbReference type="EMBL" id="JAOTJC010000016">
    <property type="protein sequence ID" value="MCU7556049.1"/>
    <property type="molecule type" value="Genomic_DNA"/>
</dbReference>
<evidence type="ECO:0000256" key="5">
    <source>
        <dbReference type="ARBA" id="ARBA00023136"/>
    </source>
</evidence>
<evidence type="ECO:0000256" key="3">
    <source>
        <dbReference type="ARBA" id="ARBA00022692"/>
    </source>
</evidence>
<feature type="transmembrane region" description="Helical" evidence="6">
    <location>
        <begin position="112"/>
        <end position="130"/>
    </location>
</feature>
<sequence>MTSIHTLITVLGSLGLFLLGMVVMTDGLRQLAGDAIRRQLRYYTRSPLTGAVTGAFSTAVLQSSSAITVAVVGFVGAGLMSFSHALGVIFGANIGTTITGWLVLLFGFKIKLGAAALPLVFIGVLMRLLASGKLRAIGFVLAGFGLLFVGIASLQDSMAGLRTLLNFEPLPTGHIGQVLIIVGLGMLFTLVTQSSSAGVAATLTALYANMIDFEQGAALVIGMDVGTTITAAIATTGASVSAKRTGFSHVIYNLMTGLLAVLLITPFILVWEAVSLVPIEQHSEIALISFHSFFNLLGVMVILPFTHQFAALMRRLFPEDGDNIKTRLDENLLGDSQAALDTLQYCVHHTFFGLLSSLRTALSGHSATVPSRGNDIDDMSAFADRISITHQHPHHHARLVHLIHCLDHLRRVDDRLEEIPEFNEQHHGASIASQRELVITTLTTVHNNQAPGDWAASNRNLAELAAHLQATESEVRADTLHAVAQEALEIPVATVRLDYSRWLRRCINNLHRAMTHMDSSVQSVGDTREA</sequence>
<keyword evidence="8" id="KW-1185">Reference proteome</keyword>
<feature type="transmembrane region" description="Helical" evidence="6">
    <location>
        <begin position="48"/>
        <end position="76"/>
    </location>
</feature>
<keyword evidence="2" id="KW-1003">Cell membrane</keyword>
<evidence type="ECO:0000256" key="2">
    <source>
        <dbReference type="ARBA" id="ARBA00022475"/>
    </source>
</evidence>
<evidence type="ECO:0000256" key="6">
    <source>
        <dbReference type="SAM" id="Phobius"/>
    </source>
</evidence>
<evidence type="ECO:0000256" key="4">
    <source>
        <dbReference type="ARBA" id="ARBA00022989"/>
    </source>
</evidence>
<evidence type="ECO:0000256" key="1">
    <source>
        <dbReference type="ARBA" id="ARBA00004651"/>
    </source>
</evidence>
<keyword evidence="3 6" id="KW-0812">Transmembrane</keyword>
<protein>
    <submittedName>
        <fullName evidence="7">Na/Pi symporter</fullName>
    </submittedName>
</protein>
<evidence type="ECO:0000313" key="7">
    <source>
        <dbReference type="EMBL" id="MCU7556049.1"/>
    </source>
</evidence>
<dbReference type="PANTHER" id="PTHR10010">
    <property type="entry name" value="SOLUTE CARRIER FAMILY 34 SODIUM PHOSPHATE , MEMBER 2-RELATED"/>
    <property type="match status" value="1"/>
</dbReference>
<feature type="transmembrane region" description="Helical" evidence="6">
    <location>
        <begin position="136"/>
        <end position="154"/>
    </location>
</feature>
<comment type="subcellular location">
    <subcellularLocation>
        <location evidence="1">Cell membrane</location>
        <topology evidence="1">Multi-pass membrane protein</topology>
    </subcellularLocation>
</comment>
<dbReference type="PANTHER" id="PTHR10010:SF46">
    <property type="entry name" value="SODIUM-DEPENDENT PHOSPHATE TRANSPORT PROTEIN 2B"/>
    <property type="match status" value="1"/>
</dbReference>
<reference evidence="8" key="1">
    <citation type="submission" date="2023-07" db="EMBL/GenBank/DDBJ databases">
        <title>Study on multiphase classification of strain Alteromonas salexigens isolated from the Yellow Sea.</title>
        <authorList>
            <person name="Sun L."/>
        </authorList>
    </citation>
    <scope>NUCLEOTIDE SEQUENCE [LARGE SCALE GENOMIC DNA]</scope>
    <source>
        <strain evidence="8">ASW11-19</strain>
    </source>
</reference>
<feature type="transmembrane region" description="Helical" evidence="6">
    <location>
        <begin position="216"/>
        <end position="238"/>
    </location>
</feature>
<gene>
    <name evidence="7" type="ORF">OCL06_15770</name>
</gene>
<feature type="transmembrane region" description="Helical" evidence="6">
    <location>
        <begin position="175"/>
        <end position="196"/>
    </location>
</feature>
<proteinExistence type="predicted"/>
<feature type="transmembrane region" description="Helical" evidence="6">
    <location>
        <begin position="285"/>
        <end position="305"/>
    </location>
</feature>
<dbReference type="Pfam" id="PF02690">
    <property type="entry name" value="Na_Pi_cotrans"/>
    <property type="match status" value="2"/>
</dbReference>
<feature type="transmembrane region" description="Helical" evidence="6">
    <location>
        <begin position="6"/>
        <end position="28"/>
    </location>
</feature>
<dbReference type="InterPro" id="IPR003841">
    <property type="entry name" value="Na/Pi_transpt"/>
</dbReference>
<keyword evidence="5 6" id="KW-0472">Membrane</keyword>
<accession>A0ABT2VW28</accession>
<feature type="transmembrane region" description="Helical" evidence="6">
    <location>
        <begin position="250"/>
        <end position="273"/>
    </location>
</feature>
<feature type="transmembrane region" description="Helical" evidence="6">
    <location>
        <begin position="82"/>
        <end position="105"/>
    </location>
</feature>
<name>A0ABT2VW28_9ALTE</name>
<evidence type="ECO:0000313" key="8">
    <source>
        <dbReference type="Proteomes" id="UP001209257"/>
    </source>
</evidence>
<keyword evidence="4 6" id="KW-1133">Transmembrane helix</keyword>
<comment type="caution">
    <text evidence="7">The sequence shown here is derived from an EMBL/GenBank/DDBJ whole genome shotgun (WGS) entry which is preliminary data.</text>
</comment>
<dbReference type="RefSeq" id="WP_262996325.1">
    <property type="nucleotide sequence ID" value="NZ_JAOTJC010000016.1"/>
</dbReference>
<organism evidence="7 8">
    <name type="scientific">Alteromonas salexigens</name>
    <dbReference type="NCBI Taxonomy" id="2982530"/>
    <lineage>
        <taxon>Bacteria</taxon>
        <taxon>Pseudomonadati</taxon>
        <taxon>Pseudomonadota</taxon>
        <taxon>Gammaproteobacteria</taxon>
        <taxon>Alteromonadales</taxon>
        <taxon>Alteromonadaceae</taxon>
        <taxon>Alteromonas/Salinimonas group</taxon>
        <taxon>Alteromonas</taxon>
    </lineage>
</organism>
<dbReference type="Proteomes" id="UP001209257">
    <property type="component" value="Unassembled WGS sequence"/>
</dbReference>